<keyword evidence="3" id="KW-1185">Reference proteome</keyword>
<evidence type="ECO:0000259" key="1">
    <source>
        <dbReference type="Pfam" id="PF26138"/>
    </source>
</evidence>
<dbReference type="AlphaFoldDB" id="A0AAW2BRW2"/>
<name>A0AAW2BRW2_9ROSI</name>
<accession>A0AAW2BRW2</accession>
<comment type="caution">
    <text evidence="2">The sequence shown here is derived from an EMBL/GenBank/DDBJ whole genome shotgun (WGS) entry which is preliminary data.</text>
</comment>
<dbReference type="EMBL" id="JAZDWU010000010">
    <property type="protein sequence ID" value="KAK9987967.1"/>
    <property type="molecule type" value="Genomic_DNA"/>
</dbReference>
<dbReference type="Proteomes" id="UP001459277">
    <property type="component" value="Unassembled WGS sequence"/>
</dbReference>
<feature type="domain" description="DUF8040" evidence="1">
    <location>
        <begin position="1"/>
        <end position="70"/>
    </location>
</feature>
<sequence>MDKNILRHLGNELKRLHLLEEDTGIVSVEEAVGTLLFIVEHNADFRLTANPFQHSLETIQRRFWGALWAIHALGCLIIRPDADAAELPHSLRGNEKYYPWFEKLAPMVDPICPNIGIPQWIFLAGLLKLGKGDCRRLTYRYTWRSHLFNAFARDCLLQLPTRAAFG</sequence>
<organism evidence="2 3">
    <name type="scientific">Lithocarpus litseifolius</name>
    <dbReference type="NCBI Taxonomy" id="425828"/>
    <lineage>
        <taxon>Eukaryota</taxon>
        <taxon>Viridiplantae</taxon>
        <taxon>Streptophyta</taxon>
        <taxon>Embryophyta</taxon>
        <taxon>Tracheophyta</taxon>
        <taxon>Spermatophyta</taxon>
        <taxon>Magnoliopsida</taxon>
        <taxon>eudicotyledons</taxon>
        <taxon>Gunneridae</taxon>
        <taxon>Pentapetalae</taxon>
        <taxon>rosids</taxon>
        <taxon>fabids</taxon>
        <taxon>Fagales</taxon>
        <taxon>Fagaceae</taxon>
        <taxon>Lithocarpus</taxon>
    </lineage>
</organism>
<gene>
    <name evidence="2" type="ORF">SO802_028206</name>
</gene>
<evidence type="ECO:0000313" key="2">
    <source>
        <dbReference type="EMBL" id="KAK9987967.1"/>
    </source>
</evidence>
<dbReference type="InterPro" id="IPR058353">
    <property type="entry name" value="DUF8040"/>
</dbReference>
<reference evidence="2 3" key="1">
    <citation type="submission" date="2024-01" db="EMBL/GenBank/DDBJ databases">
        <title>A telomere-to-telomere, gap-free genome of sweet tea (Lithocarpus litseifolius).</title>
        <authorList>
            <person name="Zhou J."/>
        </authorList>
    </citation>
    <scope>NUCLEOTIDE SEQUENCE [LARGE SCALE GENOMIC DNA]</scope>
    <source>
        <strain evidence="2">Zhou-2022a</strain>
        <tissue evidence="2">Leaf</tissue>
    </source>
</reference>
<evidence type="ECO:0000313" key="3">
    <source>
        <dbReference type="Proteomes" id="UP001459277"/>
    </source>
</evidence>
<proteinExistence type="predicted"/>
<dbReference type="Pfam" id="PF26138">
    <property type="entry name" value="DUF8040"/>
    <property type="match status" value="1"/>
</dbReference>
<protein>
    <recommendedName>
        <fullName evidence="1">DUF8040 domain-containing protein</fullName>
    </recommendedName>
</protein>